<feature type="transmembrane region" description="Helical" evidence="2">
    <location>
        <begin position="1130"/>
        <end position="1152"/>
    </location>
</feature>
<gene>
    <name evidence="3" type="ORF">GUITHDRAFT_115996</name>
</gene>
<dbReference type="AlphaFoldDB" id="L1IP75"/>
<evidence type="ECO:0000256" key="1">
    <source>
        <dbReference type="SAM" id="MobiDB-lite"/>
    </source>
</evidence>
<keyword evidence="5" id="KW-1185">Reference proteome</keyword>
<keyword evidence="2" id="KW-0812">Transmembrane</keyword>
<dbReference type="GeneID" id="17294622"/>
<reference evidence="4" key="3">
    <citation type="submission" date="2016-03" db="UniProtKB">
        <authorList>
            <consortium name="EnsemblProtists"/>
        </authorList>
    </citation>
    <scope>IDENTIFICATION</scope>
</reference>
<evidence type="ECO:0000313" key="4">
    <source>
        <dbReference type="EnsemblProtists" id="EKX37857"/>
    </source>
</evidence>
<dbReference type="HOGENOM" id="CLU_007700_0_0_1"/>
<dbReference type="EnsemblProtists" id="EKX37857">
    <property type="protein sequence ID" value="EKX37857"/>
    <property type="gene ID" value="GUITHDRAFT_115996"/>
</dbReference>
<dbReference type="EMBL" id="JH993054">
    <property type="protein sequence ID" value="EKX37857.1"/>
    <property type="molecule type" value="Genomic_DNA"/>
</dbReference>
<evidence type="ECO:0000313" key="3">
    <source>
        <dbReference type="EMBL" id="EKX37857.1"/>
    </source>
</evidence>
<reference evidence="5" key="2">
    <citation type="submission" date="2012-11" db="EMBL/GenBank/DDBJ databases">
        <authorList>
            <person name="Kuo A."/>
            <person name="Curtis B.A."/>
            <person name="Tanifuji G."/>
            <person name="Burki F."/>
            <person name="Gruber A."/>
            <person name="Irimia M."/>
            <person name="Maruyama S."/>
            <person name="Arias M.C."/>
            <person name="Ball S.G."/>
            <person name="Gile G.H."/>
            <person name="Hirakawa Y."/>
            <person name="Hopkins J.F."/>
            <person name="Rensing S.A."/>
            <person name="Schmutz J."/>
            <person name="Symeonidi A."/>
            <person name="Elias M."/>
            <person name="Eveleigh R.J."/>
            <person name="Herman E.K."/>
            <person name="Klute M.J."/>
            <person name="Nakayama T."/>
            <person name="Obornik M."/>
            <person name="Reyes-Prieto A."/>
            <person name="Armbrust E.V."/>
            <person name="Aves S.J."/>
            <person name="Beiko R.G."/>
            <person name="Coutinho P."/>
            <person name="Dacks J.B."/>
            <person name="Durnford D.G."/>
            <person name="Fast N.M."/>
            <person name="Green B.R."/>
            <person name="Grisdale C."/>
            <person name="Hempe F."/>
            <person name="Henrissat B."/>
            <person name="Hoppner M.P."/>
            <person name="Ishida K.-I."/>
            <person name="Kim E."/>
            <person name="Koreny L."/>
            <person name="Kroth P.G."/>
            <person name="Liu Y."/>
            <person name="Malik S.-B."/>
            <person name="Maier U.G."/>
            <person name="McRose D."/>
            <person name="Mock T."/>
            <person name="Neilson J.A."/>
            <person name="Onodera N.T."/>
            <person name="Poole A.M."/>
            <person name="Pritham E.J."/>
            <person name="Richards T.A."/>
            <person name="Rocap G."/>
            <person name="Roy S.W."/>
            <person name="Sarai C."/>
            <person name="Schaack S."/>
            <person name="Shirato S."/>
            <person name="Slamovits C.H."/>
            <person name="Spencer D.F."/>
            <person name="Suzuki S."/>
            <person name="Worden A.Z."/>
            <person name="Zauner S."/>
            <person name="Barry K."/>
            <person name="Bell C."/>
            <person name="Bharti A.K."/>
            <person name="Crow J.A."/>
            <person name="Grimwood J."/>
            <person name="Kramer R."/>
            <person name="Lindquist E."/>
            <person name="Lucas S."/>
            <person name="Salamov A."/>
            <person name="McFadden G.I."/>
            <person name="Lane C.E."/>
            <person name="Keeling P.J."/>
            <person name="Gray M.W."/>
            <person name="Grigoriev I.V."/>
            <person name="Archibald J.M."/>
        </authorList>
    </citation>
    <scope>NUCLEOTIDE SEQUENCE</scope>
    <source>
        <strain evidence="5">CCMP2712</strain>
    </source>
</reference>
<proteinExistence type="predicted"/>
<feature type="region of interest" description="Disordered" evidence="1">
    <location>
        <begin position="1107"/>
        <end position="1126"/>
    </location>
</feature>
<dbReference type="PaxDb" id="55529-EKX37857"/>
<name>L1IP75_GUITC</name>
<accession>L1IP75</accession>
<dbReference type="Proteomes" id="UP000011087">
    <property type="component" value="Unassembled WGS sequence"/>
</dbReference>
<feature type="compositionally biased region" description="Low complexity" evidence="1">
    <location>
        <begin position="1108"/>
        <end position="1126"/>
    </location>
</feature>
<evidence type="ECO:0000256" key="2">
    <source>
        <dbReference type="SAM" id="Phobius"/>
    </source>
</evidence>
<dbReference type="KEGG" id="gtt:GUITHDRAFT_115996"/>
<organism evidence="3">
    <name type="scientific">Guillardia theta (strain CCMP2712)</name>
    <name type="common">Cryptophyte</name>
    <dbReference type="NCBI Taxonomy" id="905079"/>
    <lineage>
        <taxon>Eukaryota</taxon>
        <taxon>Cryptophyceae</taxon>
        <taxon>Pyrenomonadales</taxon>
        <taxon>Geminigeraceae</taxon>
        <taxon>Guillardia</taxon>
    </lineage>
</organism>
<protein>
    <submittedName>
        <fullName evidence="3 4">Uncharacterized protein</fullName>
    </submittedName>
</protein>
<dbReference type="RefSeq" id="XP_005824837.1">
    <property type="nucleotide sequence ID" value="XM_005824780.1"/>
</dbReference>
<keyword evidence="2" id="KW-0472">Membrane</keyword>
<keyword evidence="2" id="KW-1133">Transmembrane helix</keyword>
<reference evidence="3 5" key="1">
    <citation type="journal article" date="2012" name="Nature">
        <title>Algal genomes reveal evolutionary mosaicism and the fate of nucleomorphs.</title>
        <authorList>
            <consortium name="DOE Joint Genome Institute"/>
            <person name="Curtis B.A."/>
            <person name="Tanifuji G."/>
            <person name="Burki F."/>
            <person name="Gruber A."/>
            <person name="Irimia M."/>
            <person name="Maruyama S."/>
            <person name="Arias M.C."/>
            <person name="Ball S.G."/>
            <person name="Gile G.H."/>
            <person name="Hirakawa Y."/>
            <person name="Hopkins J.F."/>
            <person name="Kuo A."/>
            <person name="Rensing S.A."/>
            <person name="Schmutz J."/>
            <person name="Symeonidi A."/>
            <person name="Elias M."/>
            <person name="Eveleigh R.J."/>
            <person name="Herman E.K."/>
            <person name="Klute M.J."/>
            <person name="Nakayama T."/>
            <person name="Obornik M."/>
            <person name="Reyes-Prieto A."/>
            <person name="Armbrust E.V."/>
            <person name="Aves S.J."/>
            <person name="Beiko R.G."/>
            <person name="Coutinho P."/>
            <person name="Dacks J.B."/>
            <person name="Durnford D.G."/>
            <person name="Fast N.M."/>
            <person name="Green B.R."/>
            <person name="Grisdale C.J."/>
            <person name="Hempel F."/>
            <person name="Henrissat B."/>
            <person name="Hoppner M.P."/>
            <person name="Ishida K."/>
            <person name="Kim E."/>
            <person name="Koreny L."/>
            <person name="Kroth P.G."/>
            <person name="Liu Y."/>
            <person name="Malik S.B."/>
            <person name="Maier U.G."/>
            <person name="McRose D."/>
            <person name="Mock T."/>
            <person name="Neilson J.A."/>
            <person name="Onodera N.T."/>
            <person name="Poole A.M."/>
            <person name="Pritham E.J."/>
            <person name="Richards T.A."/>
            <person name="Rocap G."/>
            <person name="Roy S.W."/>
            <person name="Sarai C."/>
            <person name="Schaack S."/>
            <person name="Shirato S."/>
            <person name="Slamovits C.H."/>
            <person name="Spencer D.F."/>
            <person name="Suzuki S."/>
            <person name="Worden A.Z."/>
            <person name="Zauner S."/>
            <person name="Barry K."/>
            <person name="Bell C."/>
            <person name="Bharti A.K."/>
            <person name="Crow J.A."/>
            <person name="Grimwood J."/>
            <person name="Kramer R."/>
            <person name="Lindquist E."/>
            <person name="Lucas S."/>
            <person name="Salamov A."/>
            <person name="McFadden G.I."/>
            <person name="Lane C.E."/>
            <person name="Keeling P.J."/>
            <person name="Gray M.W."/>
            <person name="Grigoriev I.V."/>
            <person name="Archibald J.M."/>
        </authorList>
    </citation>
    <scope>NUCLEOTIDE SEQUENCE</scope>
    <source>
        <strain evidence="3 5">CCMP2712</strain>
    </source>
</reference>
<evidence type="ECO:0000313" key="5">
    <source>
        <dbReference type="Proteomes" id="UP000011087"/>
    </source>
</evidence>
<sequence length="1206" mass="127412">MRRLQRSGASYPCAEILVYFTEGSNSETLSPGPLYWPGDLSYSKGALRNSAEQVTKIDYLLRSGFSDGVYGVSTASVAVTTFQGVSARRAAATTKILTVGSTAGFNANDYIKIKSEILLIDSVLTSTTLSVYRGQFNTTTGTYGVGTIVRTFNPGSVLLQDVSSTATTLTLTKATQFSQGTYVLINNEIMFISSVPSTGTSLTVLRGQGGTLPASHKTGAVVGKTALTLQLPLALRAGVTTTQTSINITDTSSLFAGAYITLGNEIMKVTEISGDLVYVTRGELETTPAEHAAGTLFSTTKPSALGTTITRRGMVLVSKVASASDPLIQVKDPVLGSSSSGFQAGDYVQMLGEVMLVQSVVSSTSGYLMQNLTVVRGQQSTTAEATADAGTPVTYVFNPKTLTKTIAANTAITSSDLSDMNGIAAGDYLLMTSGTQNEVIKYLGGSSFARGQANTTEGEFPQTGTVIQKVDKMPTLVKFINDTVSTAVNQTTELTDITLKQFEGISAGATVVIDAQVFNVTSIDAANSKLNLVSMYPQTQSVSTTNRLVIPAGTKVYVVQDARLLSQDMAAHDTVVNLYGDVSSTYSAGDFVRVDTYQGTSEILQVTGVSGSSLTVVRGNPTLTHTKNESVLYMYNKVGVFDVSTFVAGDYIKVGQELDQVQAVGTHELTINRISPYNTWSFHEGSDLVTLQQKTSFQKTTLAVAVNSSLTSVILTDASGFKLNDYIQVSNEQLQVVNINGNNLQVSRAQLGTTASAHSAGATVKWVSSPTVSSTIQATSFARRSMHLRYVAQSSSITLPAGITRNVWAELDQEIFFVPGAGDVAAANRGRRGTTAAAHTKNVPYNFPNNLFSLQFNVKSAYPGATGFSAVPVYGMSAGGVYTVSGFSVRNMGSGVTTDPTLQLTLNRYVENGDGSNLPGVTGTSYSYQTFTNQVFLSVDMTNKFTQRLIRPSLLYPEIYKPSQFPADPLYFQDLMDGFDTASGSSLLSSTSSAINASSANVYEPGSPVWVLDSFGQMLGDQPVQQQVYTLSSPYAYSISNKPSVLDSTWTAPSLMIVSTSSATSASLFLNDTLIGKFANGQTRAGLSSSTRMFVWKTDPRKLAVSIASSSPSGGATTTTTTTPGSSTNVGAIVGGVIGGVVGAALLGFLAYKFLAPAAVAKPPVEEMVPVYLPQTYPVLPVDYASAAPMPVQTPVYGQQPMAYGM</sequence>